<feature type="transmembrane region" description="Helical" evidence="6">
    <location>
        <begin position="185"/>
        <end position="205"/>
    </location>
</feature>
<feature type="transmembrane region" description="Helical" evidence="6">
    <location>
        <begin position="161"/>
        <end position="179"/>
    </location>
</feature>
<feature type="transmembrane region" description="Helical" evidence="6">
    <location>
        <begin position="96"/>
        <end position="115"/>
    </location>
</feature>
<feature type="transmembrane region" description="Helical" evidence="6">
    <location>
        <begin position="127"/>
        <end position="149"/>
    </location>
</feature>
<keyword evidence="5 6" id="KW-0472">Membrane</keyword>
<keyword evidence="4 6" id="KW-1133">Transmembrane helix</keyword>
<organism evidence="7 8">
    <name type="scientific">Cecembia lonarensis (strain CCUG 58316 / KCTC 22772 / LW9)</name>
    <dbReference type="NCBI Taxonomy" id="1225176"/>
    <lineage>
        <taxon>Bacteria</taxon>
        <taxon>Pseudomonadati</taxon>
        <taxon>Bacteroidota</taxon>
        <taxon>Cytophagia</taxon>
        <taxon>Cytophagales</taxon>
        <taxon>Cyclobacteriaceae</taxon>
        <taxon>Cecembia</taxon>
    </lineage>
</organism>
<protein>
    <submittedName>
        <fullName evidence="7">O-antigen translocase</fullName>
    </submittedName>
</protein>
<evidence type="ECO:0000256" key="6">
    <source>
        <dbReference type="SAM" id="Phobius"/>
    </source>
</evidence>
<evidence type="ECO:0000313" key="8">
    <source>
        <dbReference type="Proteomes" id="UP000004478"/>
    </source>
</evidence>
<dbReference type="GO" id="GO:0009246">
    <property type="term" value="P:enterobacterial common antigen biosynthetic process"/>
    <property type="evidence" value="ECO:0007669"/>
    <property type="project" value="InterPro"/>
</dbReference>
<dbReference type="Proteomes" id="UP000004478">
    <property type="component" value="Unassembled WGS sequence"/>
</dbReference>
<evidence type="ECO:0000256" key="1">
    <source>
        <dbReference type="ARBA" id="ARBA00004651"/>
    </source>
</evidence>
<keyword evidence="2" id="KW-1003">Cell membrane</keyword>
<dbReference type="EMBL" id="AMGM01000032">
    <property type="protein sequence ID" value="EKB49154.1"/>
    <property type="molecule type" value="Genomic_DNA"/>
</dbReference>
<evidence type="ECO:0000256" key="4">
    <source>
        <dbReference type="ARBA" id="ARBA00022989"/>
    </source>
</evidence>
<feature type="transmembrane region" description="Helical" evidence="6">
    <location>
        <begin position="226"/>
        <end position="251"/>
    </location>
</feature>
<feature type="transmembrane region" description="Helical" evidence="6">
    <location>
        <begin position="456"/>
        <end position="475"/>
    </location>
</feature>
<evidence type="ECO:0000256" key="3">
    <source>
        <dbReference type="ARBA" id="ARBA00022692"/>
    </source>
</evidence>
<dbReference type="OrthoDB" id="9769862at2"/>
<feature type="transmembrane region" description="Helical" evidence="6">
    <location>
        <begin position="401"/>
        <end position="418"/>
    </location>
</feature>
<comment type="caution">
    <text evidence="7">The sequence shown here is derived from an EMBL/GenBank/DDBJ whole genome shotgun (WGS) entry which is preliminary data.</text>
</comment>
<gene>
    <name evidence="7" type="ORF">B879_02252</name>
</gene>
<proteinExistence type="predicted"/>
<sequence length="490" mass="54105">MSEDKSAYRQIMKATSIFGGVQVFQILIGIVRSKFIAVLLGPAGMGLAGLLQAGNGMIAGLTNFGLSSSAIKNISAAHAEGDEEKVGRIIAVFRRLVWATGLLGLIITLGLSSYLSQLTFGNKDYTWAFALLSITLLINQISAGQGVLLRAMREVKLMAKSSMIGSVLGLVTTIPLYYFYGMDGIVPALILAAFTSLFLSWYFASKLSFKKVKVDFSTVKIEGKDMLTMGFMISLSGIITLAFSYLVRIFISNYGSVDDVGLYNAGFAIINTYVGMIFTAMATDYYPKLSGVAHDVDKMNQTINQQAEIAILILSPIILVFIVFIKWVVFLLYSEAFLPVNQMILFAAAGMLFKALSWAIAFVFLAKSASKLFFWNELITNIYMLGLNLAGYYWYGLTGLGISFLVTYVLYACQVYLVSKTLFKFKIDSVLVKIFFLNLTLTVICLLVVLLIMDIYLMYLIGLILIVVSAIYNLINLDKRMGLRDKFYGI</sequence>
<dbReference type="InterPro" id="IPR044550">
    <property type="entry name" value="WzxE"/>
</dbReference>
<evidence type="ECO:0000256" key="5">
    <source>
        <dbReference type="ARBA" id="ARBA00023136"/>
    </source>
</evidence>
<dbReference type="GO" id="GO:0005886">
    <property type="term" value="C:plasma membrane"/>
    <property type="evidence" value="ECO:0007669"/>
    <property type="project" value="UniProtKB-SubCell"/>
</dbReference>
<accession>K1LYG7</accession>
<dbReference type="RefSeq" id="WP_009185282.1">
    <property type="nucleotide sequence ID" value="NZ_AMGM01000032.1"/>
</dbReference>
<comment type="subcellular location">
    <subcellularLocation>
        <location evidence="1">Cell membrane</location>
        <topology evidence="1">Multi-pass membrane protein</topology>
    </subcellularLocation>
</comment>
<feature type="transmembrane region" description="Helical" evidence="6">
    <location>
        <begin position="430"/>
        <end position="450"/>
    </location>
</feature>
<dbReference type="CDD" id="cd13125">
    <property type="entry name" value="MATE_like_10"/>
    <property type="match status" value="1"/>
</dbReference>
<dbReference type="PANTHER" id="PTHR30250">
    <property type="entry name" value="PST FAMILY PREDICTED COLANIC ACID TRANSPORTER"/>
    <property type="match status" value="1"/>
</dbReference>
<feature type="transmembrane region" description="Helical" evidence="6">
    <location>
        <begin position="263"/>
        <end position="286"/>
    </location>
</feature>
<keyword evidence="3 6" id="KW-0812">Transmembrane</keyword>
<feature type="transmembrane region" description="Helical" evidence="6">
    <location>
        <begin position="307"/>
        <end position="332"/>
    </location>
</feature>
<reference evidence="7 8" key="1">
    <citation type="journal article" date="2012" name="J. Bacteriol.">
        <title>Draft Genome Sequence of Cecembia lonarensis Strain LW9T, Isolated from Lonar Lake, a Haloalkaline Lake in India.</title>
        <authorList>
            <person name="Shivaji S."/>
            <person name="Ara S."/>
            <person name="Singh A."/>
            <person name="Pinnaka A.K."/>
        </authorList>
    </citation>
    <scope>NUCLEOTIDE SEQUENCE [LARGE SCALE GENOMIC DNA]</scope>
    <source>
        <strain evidence="7 8">LW9</strain>
    </source>
</reference>
<dbReference type="Pfam" id="PF13440">
    <property type="entry name" value="Polysacc_synt_3"/>
    <property type="match status" value="1"/>
</dbReference>
<name>K1LYG7_CECL9</name>
<keyword evidence="8" id="KW-1185">Reference proteome</keyword>
<evidence type="ECO:0000313" key="7">
    <source>
        <dbReference type="EMBL" id="EKB49154.1"/>
    </source>
</evidence>
<feature type="transmembrane region" description="Helical" evidence="6">
    <location>
        <begin position="344"/>
        <end position="366"/>
    </location>
</feature>
<dbReference type="InterPro" id="IPR050833">
    <property type="entry name" value="Poly_Biosynth_Transport"/>
</dbReference>
<dbReference type="PATRIC" id="fig|1225176.3.peg.2403"/>
<feature type="transmembrane region" description="Helical" evidence="6">
    <location>
        <begin position="43"/>
        <end position="66"/>
    </location>
</feature>
<dbReference type="PANTHER" id="PTHR30250:SF11">
    <property type="entry name" value="O-ANTIGEN TRANSPORTER-RELATED"/>
    <property type="match status" value="1"/>
</dbReference>
<evidence type="ECO:0000256" key="2">
    <source>
        <dbReference type="ARBA" id="ARBA00022475"/>
    </source>
</evidence>
<dbReference type="AlphaFoldDB" id="K1LYG7"/>